<name>A0ABT6H9T7_9BACI</name>
<evidence type="ECO:0000313" key="2">
    <source>
        <dbReference type="EMBL" id="MDG5755583.1"/>
    </source>
</evidence>
<dbReference type="GO" id="GO:0032259">
    <property type="term" value="P:methylation"/>
    <property type="evidence" value="ECO:0007669"/>
    <property type="project" value="UniProtKB-KW"/>
</dbReference>
<sequence length="276" mass="31261">MSQNHNITDETIDSIPKVFVVGAGIRGRKHLTLEAITYLRKVPVVLFFPTKSISSQWLEENIEVIKCESLLPLYEDGSVDTDNYNRIAKKILVTAQKHGSVTVLIPGHPKVGVSWIQDLEKYEYDTEIELKVIDGISSFDTMLTDLRRDPLEQGAVVIDANRMLLYRLNLDPRMDYYIYHVCSVGTSRTHVSNPSLDNRLDLLKSWLLRSFPSDHEVTLVQSDIISGDRSAVETCLLKELEKLASSITFATSLFIRGVQPSFESLDKEFLAMVKQN</sequence>
<accession>A0ABT6H9T7</accession>
<comment type="caution">
    <text evidence="2">The sequence shown here is derived from an EMBL/GenBank/DDBJ whole genome shotgun (WGS) entry which is preliminary data.</text>
</comment>
<dbReference type="Gene3D" id="3.40.1010.10">
    <property type="entry name" value="Cobalt-precorrin-4 Transmethylase, Domain 1"/>
    <property type="match status" value="1"/>
</dbReference>
<dbReference type="SUPFAM" id="SSF53790">
    <property type="entry name" value="Tetrapyrrole methylase"/>
    <property type="match status" value="1"/>
</dbReference>
<reference evidence="2 3" key="1">
    <citation type="submission" date="2023-04" db="EMBL/GenBank/DDBJ databases">
        <title>Ectobacillus antri isolated from activated sludge.</title>
        <authorList>
            <person name="Yan P."/>
            <person name="Liu X."/>
        </authorList>
    </citation>
    <scope>NUCLEOTIDE SEQUENCE [LARGE SCALE GENOMIC DNA]</scope>
    <source>
        <strain evidence="2 3">C18H</strain>
    </source>
</reference>
<evidence type="ECO:0000259" key="1">
    <source>
        <dbReference type="Pfam" id="PF00590"/>
    </source>
</evidence>
<dbReference type="Pfam" id="PF00590">
    <property type="entry name" value="TP_methylase"/>
    <property type="match status" value="1"/>
</dbReference>
<dbReference type="InterPro" id="IPR035996">
    <property type="entry name" value="4pyrrol_Methylase_sf"/>
</dbReference>
<keyword evidence="2" id="KW-0489">Methyltransferase</keyword>
<keyword evidence="3" id="KW-1185">Reference proteome</keyword>
<dbReference type="Proteomes" id="UP001218246">
    <property type="component" value="Unassembled WGS sequence"/>
</dbReference>
<gene>
    <name evidence="2" type="ORF">P6P90_16965</name>
</gene>
<organism evidence="2 3">
    <name type="scientific">Ectobacillus antri</name>
    <dbReference type="NCBI Taxonomy" id="2486280"/>
    <lineage>
        <taxon>Bacteria</taxon>
        <taxon>Bacillati</taxon>
        <taxon>Bacillota</taxon>
        <taxon>Bacilli</taxon>
        <taxon>Bacillales</taxon>
        <taxon>Bacillaceae</taxon>
        <taxon>Ectobacillus</taxon>
    </lineage>
</organism>
<dbReference type="InterPro" id="IPR000878">
    <property type="entry name" value="4pyrrol_Mease"/>
</dbReference>
<dbReference type="RefSeq" id="WP_278018718.1">
    <property type="nucleotide sequence ID" value="NZ_JARRRY010000035.1"/>
</dbReference>
<dbReference type="GO" id="GO:0008168">
    <property type="term" value="F:methyltransferase activity"/>
    <property type="evidence" value="ECO:0007669"/>
    <property type="project" value="UniProtKB-KW"/>
</dbReference>
<protein>
    <submittedName>
        <fullName evidence="2">SAM-dependent methyltransferase</fullName>
    </submittedName>
</protein>
<keyword evidence="2" id="KW-0808">Transferase</keyword>
<evidence type="ECO:0000313" key="3">
    <source>
        <dbReference type="Proteomes" id="UP001218246"/>
    </source>
</evidence>
<dbReference type="EMBL" id="JARULN010000035">
    <property type="protein sequence ID" value="MDG5755583.1"/>
    <property type="molecule type" value="Genomic_DNA"/>
</dbReference>
<proteinExistence type="predicted"/>
<dbReference type="InterPro" id="IPR014777">
    <property type="entry name" value="4pyrrole_Mease_sub1"/>
</dbReference>
<feature type="domain" description="Tetrapyrrole methylase" evidence="1">
    <location>
        <begin position="17"/>
        <end position="158"/>
    </location>
</feature>